<sequence>MKQENLSPKDREIVQLIAQYEAAKAEDRNLYLDPDQLANIADQYALQRNFEKAQEAITYGLYLHPGNTSLLIEQAYLYLDLQQNELAQEVADSIKEDYDPKVKLLKAELLLNEEKPEAANDLLSSIDLSEINIDTLNDIIYLFSDLEYSETAWEWLDKGEAEYGEKEEFIAMKANFLATTEQFEEAVSQYNRLLDIDPYNAFYWVEMAKCCFSKGDCGKAIEACDFALAINEKYGEAYLYRGHAFFYMNNSKMAIPNYKKAMEYNSIAPKLGYMFIGLAYMNEESWEKSNSYFQKIIDLFEEEKDNHSPFLADIYTYKAKVTFELGNNKEAYELCEKAKYIFPDKADIYLTEGKLYLKDGLPEKASESFKFALKYDSGFEIQYLIGLAYTDSGMLQEAKTYYKEAFRIFPRYVDVAERLSAICLINNEIGDFLKYNAETANPIDEAGIKDLLTLIDRTEGEKEKLHKILERIKENKK</sequence>
<reference evidence="4 5" key="1">
    <citation type="submission" date="2013-08" db="EMBL/GenBank/DDBJ databases">
        <authorList>
            <person name="Weinstock G."/>
            <person name="Sodergren E."/>
            <person name="Wylie T."/>
            <person name="Fulton L."/>
            <person name="Fulton R."/>
            <person name="Fronick C."/>
            <person name="O'Laughlin M."/>
            <person name="Godfrey J."/>
            <person name="Miner T."/>
            <person name="Herter B."/>
            <person name="Appelbaum E."/>
            <person name="Cordes M."/>
            <person name="Lek S."/>
            <person name="Wollam A."/>
            <person name="Pepin K.H."/>
            <person name="Palsikar V.B."/>
            <person name="Mitreva M."/>
            <person name="Wilson R.K."/>
        </authorList>
    </citation>
    <scope>NUCLEOTIDE SEQUENCE [LARGE SCALE GENOMIC DNA]</scope>
    <source>
        <strain evidence="4 5">F0041</strain>
    </source>
</reference>
<keyword evidence="1" id="KW-0677">Repeat</keyword>
<evidence type="ECO:0000256" key="3">
    <source>
        <dbReference type="PROSITE-ProRule" id="PRU00339"/>
    </source>
</evidence>
<gene>
    <name evidence="4" type="ORF">HMPREF1981_01560</name>
</gene>
<accession>U2C523</accession>
<dbReference type="InterPro" id="IPR050498">
    <property type="entry name" value="Ycf3"/>
</dbReference>
<dbReference type="HOGENOM" id="CLU_044685_0_0_10"/>
<evidence type="ECO:0000256" key="2">
    <source>
        <dbReference type="ARBA" id="ARBA00022803"/>
    </source>
</evidence>
<dbReference type="AlphaFoldDB" id="U2C523"/>
<dbReference type="Proteomes" id="UP000016496">
    <property type="component" value="Unassembled WGS sequence"/>
</dbReference>
<feature type="repeat" description="TPR" evidence="3">
    <location>
        <begin position="167"/>
        <end position="200"/>
    </location>
</feature>
<protein>
    <submittedName>
        <fullName evidence="4">Tetratricopeptide repeat protein</fullName>
    </submittedName>
</protein>
<dbReference type="SUPFAM" id="SSF48452">
    <property type="entry name" value="TPR-like"/>
    <property type="match status" value="3"/>
</dbReference>
<dbReference type="PROSITE" id="PS50005">
    <property type="entry name" value="TPR"/>
    <property type="match status" value="3"/>
</dbReference>
<name>U2C523_9BACE</name>
<evidence type="ECO:0000313" key="5">
    <source>
        <dbReference type="Proteomes" id="UP000016496"/>
    </source>
</evidence>
<keyword evidence="2 3" id="KW-0802">TPR repeat</keyword>
<dbReference type="InterPro" id="IPR019734">
    <property type="entry name" value="TPR_rpt"/>
</dbReference>
<dbReference type="PANTHER" id="PTHR44858">
    <property type="entry name" value="TETRATRICOPEPTIDE REPEAT PROTEIN 6"/>
    <property type="match status" value="1"/>
</dbReference>
<dbReference type="EMBL" id="AWSV01000086">
    <property type="protein sequence ID" value="ERI85579.1"/>
    <property type="molecule type" value="Genomic_DNA"/>
</dbReference>
<dbReference type="PANTHER" id="PTHR44858:SF1">
    <property type="entry name" value="UDP-N-ACETYLGLUCOSAMINE--PEPTIDE N-ACETYLGLUCOSAMINYLTRANSFERASE SPINDLY-RELATED"/>
    <property type="match status" value="1"/>
</dbReference>
<dbReference type="Gene3D" id="1.25.40.10">
    <property type="entry name" value="Tetratricopeptide repeat domain"/>
    <property type="match status" value="3"/>
</dbReference>
<dbReference type="InterPro" id="IPR011990">
    <property type="entry name" value="TPR-like_helical_dom_sf"/>
</dbReference>
<dbReference type="RefSeq" id="WP_021644975.1">
    <property type="nucleotide sequence ID" value="NZ_KE993091.1"/>
</dbReference>
<organism evidence="4 5">
    <name type="scientific">Bacteroides pyogenes F0041</name>
    <dbReference type="NCBI Taxonomy" id="1321819"/>
    <lineage>
        <taxon>Bacteria</taxon>
        <taxon>Pseudomonadati</taxon>
        <taxon>Bacteroidota</taxon>
        <taxon>Bacteroidia</taxon>
        <taxon>Bacteroidales</taxon>
        <taxon>Bacteroidaceae</taxon>
        <taxon>Bacteroides</taxon>
    </lineage>
</organism>
<dbReference type="Pfam" id="PF13181">
    <property type="entry name" value="TPR_8"/>
    <property type="match status" value="2"/>
</dbReference>
<feature type="repeat" description="TPR" evidence="3">
    <location>
        <begin position="379"/>
        <end position="412"/>
    </location>
</feature>
<comment type="caution">
    <text evidence="4">The sequence shown here is derived from an EMBL/GenBank/DDBJ whole genome shotgun (WGS) entry which is preliminary data.</text>
</comment>
<dbReference type="OrthoDB" id="9803982at2"/>
<evidence type="ECO:0000256" key="1">
    <source>
        <dbReference type="ARBA" id="ARBA00022737"/>
    </source>
</evidence>
<proteinExistence type="predicted"/>
<dbReference type="GeneID" id="99755789"/>
<feature type="repeat" description="TPR" evidence="3">
    <location>
        <begin position="235"/>
        <end position="268"/>
    </location>
</feature>
<dbReference type="SMART" id="SM00028">
    <property type="entry name" value="TPR"/>
    <property type="match status" value="8"/>
</dbReference>
<dbReference type="PATRIC" id="fig|1321819.3.peg.1436"/>
<evidence type="ECO:0000313" key="4">
    <source>
        <dbReference type="EMBL" id="ERI85579.1"/>
    </source>
</evidence>